<evidence type="ECO:0000259" key="3">
    <source>
        <dbReference type="PROSITE" id="PS50022"/>
    </source>
</evidence>
<dbReference type="GO" id="GO:0033925">
    <property type="term" value="F:mannosyl-glycoprotein endo-beta-N-acetylglucosaminidase activity"/>
    <property type="evidence" value="ECO:0007669"/>
    <property type="project" value="InterPro"/>
</dbReference>
<dbReference type="InterPro" id="IPR000421">
    <property type="entry name" value="FA58C"/>
</dbReference>
<dbReference type="SUPFAM" id="SSF49785">
    <property type="entry name" value="Galactose-binding domain-like"/>
    <property type="match status" value="1"/>
</dbReference>
<dbReference type="PROSITE" id="PS50022">
    <property type="entry name" value="FA58C_3"/>
    <property type="match status" value="1"/>
</dbReference>
<dbReference type="Pfam" id="PF00754">
    <property type="entry name" value="F5_F8_type_C"/>
    <property type="match status" value="1"/>
</dbReference>
<dbReference type="InterPro" id="IPR032979">
    <property type="entry name" value="ENGase"/>
</dbReference>
<reference evidence="6" key="1">
    <citation type="submission" date="2023-09" db="EMBL/GenBank/DDBJ databases">
        <title>Paenibacillus sp. chi10 Genome sequencing and assembly.</title>
        <authorList>
            <person name="Kim I."/>
        </authorList>
    </citation>
    <scope>NUCLEOTIDE SEQUENCE [LARGE SCALE GENOMIC DNA]</scope>
    <source>
        <strain evidence="6">chi10</strain>
    </source>
</reference>
<proteinExistence type="predicted"/>
<dbReference type="GO" id="GO:0005829">
    <property type="term" value="C:cytosol"/>
    <property type="evidence" value="ECO:0007669"/>
    <property type="project" value="UniProtKB-SubCell"/>
</dbReference>
<keyword evidence="2" id="KW-0732">Signal</keyword>
<dbReference type="InterPro" id="IPR000601">
    <property type="entry name" value="PKD_dom"/>
</dbReference>
<protein>
    <submittedName>
        <fullName evidence="5">Discoidin domain-containing protein</fullName>
    </submittedName>
</protein>
<feature type="region of interest" description="Disordered" evidence="1">
    <location>
        <begin position="714"/>
        <end position="741"/>
    </location>
</feature>
<dbReference type="Pfam" id="PF03644">
    <property type="entry name" value="Glyco_hydro_85"/>
    <property type="match status" value="1"/>
</dbReference>
<evidence type="ECO:0000313" key="5">
    <source>
        <dbReference type="EMBL" id="MDT8978266.1"/>
    </source>
</evidence>
<dbReference type="SMART" id="SM00089">
    <property type="entry name" value="PKD"/>
    <property type="match status" value="1"/>
</dbReference>
<dbReference type="PROSITE" id="PS50093">
    <property type="entry name" value="PKD"/>
    <property type="match status" value="1"/>
</dbReference>
<evidence type="ECO:0000256" key="1">
    <source>
        <dbReference type="SAM" id="MobiDB-lite"/>
    </source>
</evidence>
<dbReference type="InterPro" id="IPR013783">
    <property type="entry name" value="Ig-like_fold"/>
</dbReference>
<feature type="chain" id="PRO_5042565724" evidence="2">
    <location>
        <begin position="41"/>
        <end position="925"/>
    </location>
</feature>
<dbReference type="InterPro" id="IPR022409">
    <property type="entry name" value="PKD/Chitinase_dom"/>
</dbReference>
<keyword evidence="6" id="KW-1185">Reference proteome</keyword>
<dbReference type="InterPro" id="IPR008979">
    <property type="entry name" value="Galactose-bd-like_sf"/>
</dbReference>
<dbReference type="RefSeq" id="WP_315746339.1">
    <property type="nucleotide sequence ID" value="NZ_JAVYAA010000004.1"/>
</dbReference>
<feature type="signal peptide" evidence="2">
    <location>
        <begin position="1"/>
        <end position="40"/>
    </location>
</feature>
<dbReference type="Gene3D" id="3.20.20.80">
    <property type="entry name" value="Glycosidases"/>
    <property type="match status" value="1"/>
</dbReference>
<evidence type="ECO:0000259" key="4">
    <source>
        <dbReference type="PROSITE" id="PS50093"/>
    </source>
</evidence>
<comment type="caution">
    <text evidence="5">The sequence shown here is derived from an EMBL/GenBank/DDBJ whole genome shotgun (WGS) entry which is preliminary data.</text>
</comment>
<accession>A0AAJ2JX77</accession>
<sequence>MKRLKPTILSRGQIKRKFALMLSTAMIAGSLAGFAGQAEAAQPHSSYWYPDTLLSWSAQTDKDAAFNRSSVKLDTSRVQGAKVNPNAKSDAKVMALASMYKSTSGAPSQGNDSFHGYAFSYWQYVDKLIMWGGSAGEGLIVPPSADVIDAAHKNGVPVYGTVFLPQKEHGGKIEWMRDLIQQREDGTFPVADKLIEVAKFYGFDGWFINQETQGGTPEDAQNMQKFLKYLQKIKPSNMEIIWYDSMVKDGPVKWQGGLTDNNKMFFQDGEERVADNMFIDFRWQFKKDGKYDYVTPFQNSPKAAEQLKRDRHELFAGMDLEGGGGYQGEYNFPVLFPEGQDAVTSLGLYRPDWAFNTTKTNDEFMKKEQLLWVGDSLDPSKTKANDWAWRGIAHDIVDKTVITKSDFVTHFNTGNGTQFSVFGKKVRDREWFNRSLQDVLPTWRWMVDESGQKIAPSFDFSNSFYGGSSLKLQGKVAEGASSNVKLYKTDVEATADMQMTLTYQSNAPEAADLNIGVAFEGAPDTYTFVKPSDTKAAGAKGDWTQATYDLSPYAGKKIVGISVQVEGKANDNLYLAHVGELAIRDMNEKTAPVGQVSDVRVIENDVRDGIYADARLTWTALGDDVQYYQVYRVKPDGSREFMGATGNNYYYVSEMKRGGDMEKTTQLAVVPVNRHYEEGRAVMTSFDWPEYPSPKADFEADKTFVAPGEEVQLTDKSSEVTTEWEWSFPGGTPETSKERNPKVSFAKEGTYEVKLTAKNAVGEDVMTKSQLITVSKEAAFRAEDLAKGAKTEASSFVNDSEAPQFAVDGEMHTKWCAVGNEKHWLKVDLGKAYDVTQFIVHHAEAGGESAAFNTREFTIQLSMDGENWTDAVKVTDNEKGTSKHAIAKTKARYVRLNVEKPTQGGDTAARIYGFEVQGIKNVAAE</sequence>
<dbReference type="AlphaFoldDB" id="A0AAJ2JX77"/>
<dbReference type="InterPro" id="IPR005201">
    <property type="entry name" value="TIM_ENGase"/>
</dbReference>
<feature type="domain" description="F5/8 type C" evidence="3">
    <location>
        <begin position="773"/>
        <end position="919"/>
    </location>
</feature>
<dbReference type="PANTHER" id="PTHR13246">
    <property type="entry name" value="ENDO BETA N-ACETYLGLUCOSAMINIDASE"/>
    <property type="match status" value="1"/>
</dbReference>
<dbReference type="Pfam" id="PF21910">
    <property type="entry name" value="GH85_C"/>
    <property type="match status" value="1"/>
</dbReference>
<dbReference type="PANTHER" id="PTHR13246:SF1">
    <property type="entry name" value="CYTOSOLIC ENDO-BETA-N-ACETYLGLUCOSAMINIDASE"/>
    <property type="match status" value="1"/>
</dbReference>
<dbReference type="Pfam" id="PF00801">
    <property type="entry name" value="PKD"/>
    <property type="match status" value="1"/>
</dbReference>
<dbReference type="InterPro" id="IPR035986">
    <property type="entry name" value="PKD_dom_sf"/>
</dbReference>
<feature type="domain" description="PKD" evidence="4">
    <location>
        <begin position="694"/>
        <end position="779"/>
    </location>
</feature>
<dbReference type="SUPFAM" id="SSF49299">
    <property type="entry name" value="PKD domain"/>
    <property type="match status" value="1"/>
</dbReference>
<dbReference type="Gene3D" id="2.60.40.10">
    <property type="entry name" value="Immunoglobulins"/>
    <property type="match status" value="2"/>
</dbReference>
<dbReference type="CDD" id="cd06547">
    <property type="entry name" value="GH85_ENGase"/>
    <property type="match status" value="1"/>
</dbReference>
<gene>
    <name evidence="5" type="ORF">RQP50_18730</name>
</gene>
<dbReference type="EMBL" id="JAVYAA010000004">
    <property type="protein sequence ID" value="MDT8978266.1"/>
    <property type="molecule type" value="Genomic_DNA"/>
</dbReference>
<dbReference type="InterPro" id="IPR054110">
    <property type="entry name" value="EndoD-like_D2"/>
</dbReference>
<organism evidence="5 6">
    <name type="scientific">Paenibacillus suaedae</name>
    <dbReference type="NCBI Taxonomy" id="3077233"/>
    <lineage>
        <taxon>Bacteria</taxon>
        <taxon>Bacillati</taxon>
        <taxon>Bacillota</taxon>
        <taxon>Bacilli</taxon>
        <taxon>Bacillales</taxon>
        <taxon>Paenibacillaceae</taxon>
        <taxon>Paenibacillus</taxon>
    </lineage>
</organism>
<name>A0AAJ2JX77_9BACL</name>
<dbReference type="CDD" id="cd00146">
    <property type="entry name" value="PKD"/>
    <property type="match status" value="1"/>
</dbReference>
<dbReference type="Proteomes" id="UP001250538">
    <property type="component" value="Unassembled WGS sequence"/>
</dbReference>
<evidence type="ECO:0000256" key="2">
    <source>
        <dbReference type="SAM" id="SignalP"/>
    </source>
</evidence>
<evidence type="ECO:0000313" key="6">
    <source>
        <dbReference type="Proteomes" id="UP001250538"/>
    </source>
</evidence>
<dbReference type="Gene3D" id="2.60.120.260">
    <property type="entry name" value="Galactose-binding domain-like"/>
    <property type="match status" value="2"/>
</dbReference>